<comment type="subcellular location">
    <subcellularLocation>
        <location evidence="1">Membrane</location>
        <topology evidence="1">Single-pass type I membrane protein</topology>
    </subcellularLocation>
</comment>
<dbReference type="EMBL" id="CAJOBB010000984">
    <property type="protein sequence ID" value="CAF3788947.1"/>
    <property type="molecule type" value="Genomic_DNA"/>
</dbReference>
<evidence type="ECO:0000256" key="6">
    <source>
        <dbReference type="SAM" id="Phobius"/>
    </source>
</evidence>
<evidence type="ECO:0000256" key="3">
    <source>
        <dbReference type="ARBA" id="ARBA00023157"/>
    </source>
</evidence>
<evidence type="ECO:0000256" key="1">
    <source>
        <dbReference type="ARBA" id="ARBA00004479"/>
    </source>
</evidence>
<name>A0A819B0U5_9BILA</name>
<dbReference type="PANTHER" id="PTHR11640">
    <property type="entry name" value="NEPHRIN"/>
    <property type="match status" value="1"/>
</dbReference>
<dbReference type="InterPro" id="IPR007110">
    <property type="entry name" value="Ig-like_dom"/>
</dbReference>
<dbReference type="InterPro" id="IPR013783">
    <property type="entry name" value="Ig-like_fold"/>
</dbReference>
<feature type="domain" description="Ig-like" evidence="7">
    <location>
        <begin position="261"/>
        <end position="318"/>
    </location>
</feature>
<dbReference type="CDD" id="cd00096">
    <property type="entry name" value="Ig"/>
    <property type="match status" value="1"/>
</dbReference>
<dbReference type="GO" id="GO:0050839">
    <property type="term" value="F:cell adhesion molecule binding"/>
    <property type="evidence" value="ECO:0007669"/>
    <property type="project" value="TreeGrafter"/>
</dbReference>
<evidence type="ECO:0000256" key="2">
    <source>
        <dbReference type="ARBA" id="ARBA00023136"/>
    </source>
</evidence>
<comment type="caution">
    <text evidence="8">The sequence shown here is derived from an EMBL/GenBank/DDBJ whole genome shotgun (WGS) entry which is preliminary data.</text>
</comment>
<reference evidence="8" key="1">
    <citation type="submission" date="2021-02" db="EMBL/GenBank/DDBJ databases">
        <authorList>
            <person name="Nowell W R."/>
        </authorList>
    </citation>
    <scope>NUCLEOTIDE SEQUENCE</scope>
</reference>
<feature type="domain" description="Ig-like" evidence="7">
    <location>
        <begin position="32"/>
        <end position="97"/>
    </location>
</feature>
<protein>
    <recommendedName>
        <fullName evidence="7">Ig-like domain-containing protein</fullName>
    </recommendedName>
</protein>
<keyword evidence="6" id="KW-1133">Transmembrane helix</keyword>
<dbReference type="GO" id="GO:0005911">
    <property type="term" value="C:cell-cell junction"/>
    <property type="evidence" value="ECO:0007669"/>
    <property type="project" value="TreeGrafter"/>
</dbReference>
<keyword evidence="3" id="KW-1015">Disulfide bond</keyword>
<dbReference type="SUPFAM" id="SSF48726">
    <property type="entry name" value="Immunoglobulin"/>
    <property type="match status" value="2"/>
</dbReference>
<organism evidence="8 9">
    <name type="scientific">Adineta steineri</name>
    <dbReference type="NCBI Taxonomy" id="433720"/>
    <lineage>
        <taxon>Eukaryota</taxon>
        <taxon>Metazoa</taxon>
        <taxon>Spiralia</taxon>
        <taxon>Gnathifera</taxon>
        <taxon>Rotifera</taxon>
        <taxon>Eurotatoria</taxon>
        <taxon>Bdelloidea</taxon>
        <taxon>Adinetida</taxon>
        <taxon>Adinetidae</taxon>
        <taxon>Adineta</taxon>
    </lineage>
</organism>
<proteinExistence type="predicted"/>
<keyword evidence="5" id="KW-0393">Immunoglobulin domain</keyword>
<dbReference type="InterPro" id="IPR003599">
    <property type="entry name" value="Ig_sub"/>
</dbReference>
<feature type="transmembrane region" description="Helical" evidence="6">
    <location>
        <begin position="439"/>
        <end position="463"/>
    </location>
</feature>
<dbReference type="InterPro" id="IPR051275">
    <property type="entry name" value="Cell_adhesion_signaling"/>
</dbReference>
<evidence type="ECO:0000256" key="4">
    <source>
        <dbReference type="ARBA" id="ARBA00023180"/>
    </source>
</evidence>
<dbReference type="InterPro" id="IPR036179">
    <property type="entry name" value="Ig-like_dom_sf"/>
</dbReference>
<dbReference type="PROSITE" id="PS50835">
    <property type="entry name" value="IG_LIKE"/>
    <property type="match status" value="2"/>
</dbReference>
<keyword evidence="2 6" id="KW-0472">Membrane</keyword>
<dbReference type="Proteomes" id="UP000663868">
    <property type="component" value="Unassembled WGS sequence"/>
</dbReference>
<dbReference type="Gene3D" id="2.60.40.10">
    <property type="entry name" value="Immunoglobulins"/>
    <property type="match status" value="3"/>
</dbReference>
<gene>
    <name evidence="8" type="ORF">KXQ929_LOCUS16336</name>
</gene>
<evidence type="ECO:0000313" key="9">
    <source>
        <dbReference type="Proteomes" id="UP000663868"/>
    </source>
</evidence>
<evidence type="ECO:0000256" key="5">
    <source>
        <dbReference type="ARBA" id="ARBA00023319"/>
    </source>
</evidence>
<evidence type="ECO:0000259" key="7">
    <source>
        <dbReference type="PROSITE" id="PS50835"/>
    </source>
</evidence>
<accession>A0A819B0U5</accession>
<dbReference type="PANTHER" id="PTHR11640:SF31">
    <property type="entry name" value="IRREGULAR CHIASM C-ROUGHEST PROTEIN-RELATED"/>
    <property type="match status" value="1"/>
</dbReference>
<keyword evidence="4" id="KW-0325">Glycoprotein</keyword>
<evidence type="ECO:0000313" key="8">
    <source>
        <dbReference type="EMBL" id="CAF3788947.1"/>
    </source>
</evidence>
<keyword evidence="6" id="KW-0812">Transmembrane</keyword>
<dbReference type="GO" id="GO:0098609">
    <property type="term" value="P:cell-cell adhesion"/>
    <property type="evidence" value="ECO:0007669"/>
    <property type="project" value="TreeGrafter"/>
</dbReference>
<sequence length="739" mass="86245">MINSNNEDNNRFEIIYRTEYEDVNLVCVLNDVAWWKRPNLLATRYGIILPKFRSKMSFEQNNNNVQSQTLYIRQLQSNDSGVYECETLGSIQQFNLTVIVHLTTVELGTQLITSYDSTTDHKLNQTDSNLLQHSIILNNGHIQIHENQLIRLTCVVSRALPAAILYFPFDIDYRIEKNITIENDDKTYRTILVIILRINRHLHKRIFHCQAIQNSKINNGNNQKQLRILSNTLQMDVSYSPICSHKISFLSQFYTGIHRPINLTCHMLNGNPPKNNFTWHLPNGNIRLGHYLNISSSYITIIPNQYTDFGQVTCRAQNELGLFGECHVNMILGGIPDPIKSCHYTYLNSTLTVNCVAGYHQGDEDFFCYMYKRQKNGSYSEHARLKGNCAFILPDLKPELYHDFQVFTKNKYGDNYERSYSIKVGKPKVDIFTEKARIYWPYLALFVIGACLGSLVLICCSCHKMRKSMHNKRKATENFENLTYQNHDSHHSHSNSNGKMSFVHLKQNGNGTTYPVRPYRSKDHLISYESSTLYRNNPQFKSMYSTDDDVISSRRNTFKETDLDHPLNVSNDQLNGTIKTLPINRNRTLLSTFDSQQDQLNETNQIPVAMQRRSSFQTATKLNNLDFYTTQESFYFLDKQIIKPSQRNHYSPEHYRDKNSPYLKTDQNNLIVENTMLINTKNEQQIREINPLNEFTRDNFKDTKKFILNNNHHSKEERKLDDDRLDMVRSRIIAFEFPI</sequence>
<dbReference type="SMART" id="SM00409">
    <property type="entry name" value="IG"/>
    <property type="match status" value="2"/>
</dbReference>
<dbReference type="AlphaFoldDB" id="A0A819B0U5"/>
<dbReference type="GO" id="GO:0005886">
    <property type="term" value="C:plasma membrane"/>
    <property type="evidence" value="ECO:0007669"/>
    <property type="project" value="TreeGrafter"/>
</dbReference>